<feature type="transmembrane region" description="Helical" evidence="7">
    <location>
        <begin position="170"/>
        <end position="193"/>
    </location>
</feature>
<feature type="region of interest" description="Disordered" evidence="6">
    <location>
        <begin position="1"/>
        <end position="21"/>
    </location>
</feature>
<evidence type="ECO:0000313" key="9">
    <source>
        <dbReference type="EMBL" id="KAF1987617.1"/>
    </source>
</evidence>
<reference evidence="9" key="1">
    <citation type="journal article" date="2020" name="Stud. Mycol.">
        <title>101 Dothideomycetes genomes: a test case for predicting lifestyles and emergence of pathogens.</title>
        <authorList>
            <person name="Haridas S."/>
            <person name="Albert R."/>
            <person name="Binder M."/>
            <person name="Bloem J."/>
            <person name="Labutti K."/>
            <person name="Salamov A."/>
            <person name="Andreopoulos B."/>
            <person name="Baker S."/>
            <person name="Barry K."/>
            <person name="Bills G."/>
            <person name="Bluhm B."/>
            <person name="Cannon C."/>
            <person name="Castanera R."/>
            <person name="Culley D."/>
            <person name="Daum C."/>
            <person name="Ezra D."/>
            <person name="Gonzalez J."/>
            <person name="Henrissat B."/>
            <person name="Kuo A."/>
            <person name="Liang C."/>
            <person name="Lipzen A."/>
            <person name="Lutzoni F."/>
            <person name="Magnuson J."/>
            <person name="Mondo S."/>
            <person name="Nolan M."/>
            <person name="Ohm R."/>
            <person name="Pangilinan J."/>
            <person name="Park H.-J."/>
            <person name="Ramirez L."/>
            <person name="Alfaro M."/>
            <person name="Sun H."/>
            <person name="Tritt A."/>
            <person name="Yoshinaga Y."/>
            <person name="Zwiers L.-H."/>
            <person name="Turgeon B."/>
            <person name="Goodwin S."/>
            <person name="Spatafora J."/>
            <person name="Crous P."/>
            <person name="Grigoriev I."/>
        </authorList>
    </citation>
    <scope>NUCLEOTIDE SEQUENCE</scope>
    <source>
        <strain evidence="9">CBS 113979</strain>
    </source>
</reference>
<dbReference type="AlphaFoldDB" id="A0A6G1H3I5"/>
<dbReference type="Proteomes" id="UP000800041">
    <property type="component" value="Unassembled WGS sequence"/>
</dbReference>
<evidence type="ECO:0000313" key="10">
    <source>
        <dbReference type="Proteomes" id="UP000800041"/>
    </source>
</evidence>
<keyword evidence="10" id="KW-1185">Reference proteome</keyword>
<feature type="transmembrane region" description="Helical" evidence="7">
    <location>
        <begin position="59"/>
        <end position="80"/>
    </location>
</feature>
<dbReference type="PIRSF" id="PIRSF006060">
    <property type="entry name" value="AA_transporter"/>
    <property type="match status" value="1"/>
</dbReference>
<dbReference type="GO" id="GO:0015179">
    <property type="term" value="F:L-amino acid transmembrane transporter activity"/>
    <property type="evidence" value="ECO:0007669"/>
    <property type="project" value="TreeGrafter"/>
</dbReference>
<evidence type="ECO:0000256" key="6">
    <source>
        <dbReference type="SAM" id="MobiDB-lite"/>
    </source>
</evidence>
<dbReference type="PANTHER" id="PTHR22950">
    <property type="entry name" value="AMINO ACID TRANSPORTER"/>
    <property type="match status" value="1"/>
</dbReference>
<feature type="transmembrane region" description="Helical" evidence="7">
    <location>
        <begin position="246"/>
        <end position="268"/>
    </location>
</feature>
<evidence type="ECO:0000259" key="8">
    <source>
        <dbReference type="Pfam" id="PF01490"/>
    </source>
</evidence>
<feature type="transmembrane region" description="Helical" evidence="7">
    <location>
        <begin position="361"/>
        <end position="382"/>
    </location>
</feature>
<dbReference type="Gene3D" id="1.20.1740.10">
    <property type="entry name" value="Amino acid/polyamine transporter I"/>
    <property type="match status" value="1"/>
</dbReference>
<feature type="transmembrane region" description="Helical" evidence="7">
    <location>
        <begin position="113"/>
        <end position="136"/>
    </location>
</feature>
<dbReference type="PANTHER" id="PTHR22950:SF668">
    <property type="entry name" value="AMINO ACID TRANSPORTER (EUROFUNG)"/>
    <property type="match status" value="1"/>
</dbReference>
<evidence type="ECO:0000256" key="4">
    <source>
        <dbReference type="ARBA" id="ARBA00022989"/>
    </source>
</evidence>
<dbReference type="Pfam" id="PF01490">
    <property type="entry name" value="Aa_trans"/>
    <property type="match status" value="1"/>
</dbReference>
<keyword evidence="4 7" id="KW-1133">Transmembrane helix</keyword>
<evidence type="ECO:0000256" key="3">
    <source>
        <dbReference type="ARBA" id="ARBA00022692"/>
    </source>
</evidence>
<feature type="compositionally biased region" description="Basic and acidic residues" evidence="6">
    <location>
        <begin position="1"/>
        <end position="20"/>
    </location>
</feature>
<evidence type="ECO:0000256" key="1">
    <source>
        <dbReference type="ARBA" id="ARBA00004141"/>
    </source>
</evidence>
<feature type="transmembrane region" description="Helical" evidence="7">
    <location>
        <begin position="142"/>
        <end position="163"/>
    </location>
</feature>
<dbReference type="FunFam" id="1.20.1740.10:FF:000039">
    <property type="entry name" value="Neutral amino acid transporter (Eurofung)"/>
    <property type="match status" value="1"/>
</dbReference>
<feature type="transmembrane region" description="Helical" evidence="7">
    <location>
        <begin position="288"/>
        <end position="307"/>
    </location>
</feature>
<feature type="domain" description="Amino acid transporter transmembrane" evidence="8">
    <location>
        <begin position="33"/>
        <end position="417"/>
    </location>
</feature>
<feature type="transmembrane region" description="Helical" evidence="7">
    <location>
        <begin position="394"/>
        <end position="417"/>
    </location>
</feature>
<proteinExistence type="inferred from homology"/>
<evidence type="ECO:0000256" key="2">
    <source>
        <dbReference type="ARBA" id="ARBA00008066"/>
    </source>
</evidence>
<feature type="transmembrane region" description="Helical" evidence="7">
    <location>
        <begin position="328"/>
        <end position="349"/>
    </location>
</feature>
<keyword evidence="5 7" id="KW-0472">Membrane</keyword>
<accession>A0A6G1H3I5</accession>
<organism evidence="9 10">
    <name type="scientific">Aulographum hederae CBS 113979</name>
    <dbReference type="NCBI Taxonomy" id="1176131"/>
    <lineage>
        <taxon>Eukaryota</taxon>
        <taxon>Fungi</taxon>
        <taxon>Dikarya</taxon>
        <taxon>Ascomycota</taxon>
        <taxon>Pezizomycotina</taxon>
        <taxon>Dothideomycetes</taxon>
        <taxon>Pleosporomycetidae</taxon>
        <taxon>Aulographales</taxon>
        <taxon>Aulographaceae</taxon>
    </lineage>
</organism>
<comment type="similarity">
    <text evidence="2">Belongs to the amino acid/polyamine transporter 2 family.</text>
</comment>
<sequence length="438" mass="47396">MPAPGYDDRRGSVWSKRGDPFGDEEGNEVKYRTMEWWQASMIMIAETISLGILSLPSVLAGVGMVPGIILIAGLGFLATYTGYTIGQFKMAYPHVHNMADAGEVMLGAFGREFFGAAQTIFLIFSMGSHILTFTIAFNAMTSHATCTIVWGVIAMIVLWIFTLPRTLKKVSYFSIASFISIVAAVLITMIGLGVDPKPNLHLDATIKTSFSQAFLSVTNIVFAYAGHVAFFSFISELKNPHDFPKALYLLQVVDTSMYLVVAIVVYRYAGADVASPALGSTSPVVKKVAYGIALPTIVIAGVIYGHVASKYIYVRLFRGTKHLSSKSFLSIGSWMAITLTLWVIAFIIAESIPNFNDLLSLISSLFASWFTYGLSGVFWLFLNYGKWFKGAKQSALALLNLCLVGIGAAIMGIGLYASGKAIHDDGGNGSWSCADNSS</sequence>
<dbReference type="EMBL" id="ML977151">
    <property type="protein sequence ID" value="KAF1987617.1"/>
    <property type="molecule type" value="Genomic_DNA"/>
</dbReference>
<dbReference type="GO" id="GO:0016020">
    <property type="term" value="C:membrane"/>
    <property type="evidence" value="ECO:0007669"/>
    <property type="project" value="UniProtKB-SubCell"/>
</dbReference>
<name>A0A6G1H3I5_9PEZI</name>
<dbReference type="OrthoDB" id="294730at2759"/>
<keyword evidence="3 7" id="KW-0812">Transmembrane</keyword>
<gene>
    <name evidence="9" type="ORF">K402DRAFT_330068</name>
</gene>
<protein>
    <submittedName>
        <fullName evidence="9">Amino acid transporter</fullName>
    </submittedName>
</protein>
<comment type="subcellular location">
    <subcellularLocation>
        <location evidence="1">Membrane</location>
        <topology evidence="1">Multi-pass membrane protein</topology>
    </subcellularLocation>
</comment>
<dbReference type="InterPro" id="IPR013057">
    <property type="entry name" value="AA_transpt_TM"/>
</dbReference>
<feature type="transmembrane region" description="Helical" evidence="7">
    <location>
        <begin position="213"/>
        <end position="234"/>
    </location>
</feature>
<evidence type="ECO:0000256" key="7">
    <source>
        <dbReference type="SAM" id="Phobius"/>
    </source>
</evidence>
<evidence type="ECO:0000256" key="5">
    <source>
        <dbReference type="ARBA" id="ARBA00023136"/>
    </source>
</evidence>